<dbReference type="Pfam" id="PF13894">
    <property type="entry name" value="zf-C2H2_4"/>
    <property type="match status" value="1"/>
</dbReference>
<keyword evidence="3 6" id="KW-0863">Zinc-finger</keyword>
<feature type="domain" description="C2H2-type" evidence="9">
    <location>
        <begin position="625"/>
        <end position="652"/>
    </location>
</feature>
<dbReference type="PROSITE" id="PS50950">
    <property type="entry name" value="ZF_THAP"/>
    <property type="match status" value="1"/>
</dbReference>
<keyword evidence="2" id="KW-0677">Repeat</keyword>
<evidence type="ECO:0000313" key="12">
    <source>
        <dbReference type="RefSeq" id="XP_052745702.1"/>
    </source>
</evidence>
<name>A0ABM3M3V4_BICAN</name>
<dbReference type="GeneID" id="112045797"/>
<feature type="domain" description="C2H2-type" evidence="9">
    <location>
        <begin position="569"/>
        <end position="596"/>
    </location>
</feature>
<reference evidence="12 13" key="1">
    <citation type="submission" date="2025-05" db="UniProtKB">
        <authorList>
            <consortium name="RefSeq"/>
        </authorList>
    </citation>
    <scope>IDENTIFICATION</scope>
</reference>
<evidence type="ECO:0000313" key="14">
    <source>
        <dbReference type="RefSeq" id="XP_052745704.1"/>
    </source>
</evidence>
<dbReference type="SMART" id="SM00355">
    <property type="entry name" value="ZnF_C2H2"/>
    <property type="match status" value="9"/>
</dbReference>
<feature type="compositionally biased region" description="Polar residues" evidence="8">
    <location>
        <begin position="369"/>
        <end position="378"/>
    </location>
</feature>
<evidence type="ECO:0000259" key="9">
    <source>
        <dbReference type="PROSITE" id="PS50157"/>
    </source>
</evidence>
<feature type="domain" description="THAP-type" evidence="10">
    <location>
        <begin position="1"/>
        <end position="85"/>
    </location>
</feature>
<dbReference type="RefSeq" id="XP_052745702.1">
    <property type="nucleotide sequence ID" value="XM_052889742.1"/>
</dbReference>
<feature type="domain" description="C2H2-type" evidence="9">
    <location>
        <begin position="286"/>
        <end position="313"/>
    </location>
</feature>
<proteinExistence type="predicted"/>
<evidence type="ECO:0000256" key="7">
    <source>
        <dbReference type="PROSITE-ProRule" id="PRU00309"/>
    </source>
</evidence>
<dbReference type="Pfam" id="PF00096">
    <property type="entry name" value="zf-C2H2"/>
    <property type="match status" value="4"/>
</dbReference>
<evidence type="ECO:0000256" key="3">
    <source>
        <dbReference type="ARBA" id="ARBA00022771"/>
    </source>
</evidence>
<evidence type="ECO:0000256" key="5">
    <source>
        <dbReference type="ARBA" id="ARBA00023125"/>
    </source>
</evidence>
<keyword evidence="11" id="KW-1185">Reference proteome</keyword>
<evidence type="ECO:0000256" key="8">
    <source>
        <dbReference type="SAM" id="MobiDB-lite"/>
    </source>
</evidence>
<dbReference type="PANTHER" id="PTHR19818">
    <property type="entry name" value="ZINC FINGER PROTEIN ZIC AND GLI"/>
    <property type="match status" value="1"/>
</dbReference>
<protein>
    <submittedName>
        <fullName evidence="12 13">Zinc finger protein 436 isoform X2</fullName>
    </submittedName>
</protein>
<dbReference type="PROSITE" id="PS50157">
    <property type="entry name" value="ZINC_FINGER_C2H2_2"/>
    <property type="match status" value="9"/>
</dbReference>
<dbReference type="Pfam" id="PF05485">
    <property type="entry name" value="THAP"/>
    <property type="match status" value="1"/>
</dbReference>
<dbReference type="InterPro" id="IPR038441">
    <property type="entry name" value="THAP_Znf_sf"/>
</dbReference>
<evidence type="ECO:0000313" key="13">
    <source>
        <dbReference type="RefSeq" id="XP_052745703.1"/>
    </source>
</evidence>
<evidence type="ECO:0000313" key="11">
    <source>
        <dbReference type="Proteomes" id="UP001652582"/>
    </source>
</evidence>
<sequence length="676" mass="77036">MMQCFVPFCGNTSGNVSTSGEHRITFHELPSEVHLRAAWLRALGKQDNHLPDPAVVCSQHFIDDDFCDAESCARQLRSDAIPSTLLMCVVCLDTDSKLLLMSEHKLEEAYEQFTGLQLFQLCRRANLKQTLCVLCAQRLKNFSRFRDLSFRVHSVMTYLVEQHLAITKQHIGTMYHATRQLKCSFTRTTLGAEHCDLYIDHTDEEEQPAEESVEADVAAVAVKDEHSFDSKSHFDNEDPYNEEYSDLSIKLAAKLDETLTRTAADSCSAVIKNEAHTPIKCEVPTLQCTLCFEEFVQENAYNEHMSLHLQQNAVCDASQECKPRAAELELENKTGVQKLNDVPPPSADSTQTSVAPLSARLATNKKNRVQATEGTADTQKSEQILKTDIVELGNLSSQSGSTLYTDTSRLTNYEVLSDDKPLLRILPHKKCYVCDICSYRSTRKYNLSLHIRKHTGKNPYSGDIRKFKRAVKNKLSKNSTDKKPYLCDICSHTFVNKRNLLHHMRTHTGEKPYSCQICNHEFAKKCTLLGHMRTHTGEKPFSCGICNYKFARNYHLLEHMKTHSGEKPFSCQICNRKFARKAALSLHTRTHTGEKPYSCNMCNYKCADSSHYSRHLRAHIGEKAYSCDICTKQFLNKRNLLHHMRTHTDEKPYSCSVCNYKCAKKSSLLRHVKNHR</sequence>
<evidence type="ECO:0000256" key="2">
    <source>
        <dbReference type="ARBA" id="ARBA00022737"/>
    </source>
</evidence>
<feature type="domain" description="C2H2-type" evidence="9">
    <location>
        <begin position="653"/>
        <end position="676"/>
    </location>
</feature>
<dbReference type="RefSeq" id="XP_052745704.1">
    <property type="nucleotide sequence ID" value="XM_052889744.1"/>
</dbReference>
<dbReference type="InterPro" id="IPR036236">
    <property type="entry name" value="Znf_C2H2_sf"/>
</dbReference>
<dbReference type="SUPFAM" id="SSF57716">
    <property type="entry name" value="Glucocorticoid receptor-like (DNA-binding domain)"/>
    <property type="match status" value="1"/>
</dbReference>
<accession>A0ABM3M3V4</accession>
<dbReference type="InterPro" id="IPR050329">
    <property type="entry name" value="GLI_C2H2-zinc-finger"/>
</dbReference>
<keyword evidence="5 7" id="KW-0238">DNA-binding</keyword>
<dbReference type="RefSeq" id="XP_052745703.1">
    <property type="nucleotide sequence ID" value="XM_052889743.1"/>
</dbReference>
<evidence type="ECO:0000256" key="6">
    <source>
        <dbReference type="PROSITE-ProRule" id="PRU00042"/>
    </source>
</evidence>
<feature type="domain" description="C2H2-type" evidence="9">
    <location>
        <begin position="485"/>
        <end position="512"/>
    </location>
</feature>
<keyword evidence="1" id="KW-0479">Metal-binding</keyword>
<feature type="domain" description="C2H2-type" evidence="9">
    <location>
        <begin position="597"/>
        <end position="624"/>
    </location>
</feature>
<feature type="domain" description="C2H2-type" evidence="9">
    <location>
        <begin position="541"/>
        <end position="568"/>
    </location>
</feature>
<feature type="region of interest" description="Disordered" evidence="8">
    <location>
        <begin position="337"/>
        <end position="379"/>
    </location>
</feature>
<feature type="domain" description="C2H2-type" evidence="9">
    <location>
        <begin position="432"/>
        <end position="459"/>
    </location>
</feature>
<dbReference type="SMART" id="SM00980">
    <property type="entry name" value="THAP"/>
    <property type="match status" value="1"/>
</dbReference>
<evidence type="ECO:0000259" key="10">
    <source>
        <dbReference type="PROSITE" id="PS50950"/>
    </source>
</evidence>
<gene>
    <name evidence="12 13 14" type="primary">LOC112045797</name>
</gene>
<evidence type="ECO:0000256" key="1">
    <source>
        <dbReference type="ARBA" id="ARBA00022723"/>
    </source>
</evidence>
<keyword evidence="4" id="KW-0862">Zinc</keyword>
<dbReference type="Proteomes" id="UP001652582">
    <property type="component" value="Chromosome 26"/>
</dbReference>
<dbReference type="InterPro" id="IPR006612">
    <property type="entry name" value="THAP_Znf"/>
</dbReference>
<dbReference type="PANTHER" id="PTHR19818:SF139">
    <property type="entry name" value="PAIR-RULE PROTEIN ODD-PAIRED"/>
    <property type="match status" value="1"/>
</dbReference>
<dbReference type="PROSITE" id="PS00028">
    <property type="entry name" value="ZINC_FINGER_C2H2_1"/>
    <property type="match status" value="8"/>
</dbReference>
<dbReference type="Gene3D" id="3.30.160.60">
    <property type="entry name" value="Classic Zinc Finger"/>
    <property type="match status" value="8"/>
</dbReference>
<dbReference type="InterPro" id="IPR013087">
    <property type="entry name" value="Znf_C2H2_type"/>
</dbReference>
<evidence type="ECO:0000256" key="4">
    <source>
        <dbReference type="ARBA" id="ARBA00022833"/>
    </source>
</evidence>
<dbReference type="SUPFAM" id="SSF57667">
    <property type="entry name" value="beta-beta-alpha zinc fingers"/>
    <property type="match status" value="5"/>
</dbReference>
<dbReference type="Gene3D" id="6.20.210.20">
    <property type="entry name" value="THAP domain"/>
    <property type="match status" value="1"/>
</dbReference>
<feature type="domain" description="C2H2-type" evidence="9">
    <location>
        <begin position="513"/>
        <end position="540"/>
    </location>
</feature>
<organism evidence="11 14">
    <name type="scientific">Bicyclus anynana</name>
    <name type="common">Squinting bush brown butterfly</name>
    <dbReference type="NCBI Taxonomy" id="110368"/>
    <lineage>
        <taxon>Eukaryota</taxon>
        <taxon>Metazoa</taxon>
        <taxon>Ecdysozoa</taxon>
        <taxon>Arthropoda</taxon>
        <taxon>Hexapoda</taxon>
        <taxon>Insecta</taxon>
        <taxon>Pterygota</taxon>
        <taxon>Neoptera</taxon>
        <taxon>Endopterygota</taxon>
        <taxon>Lepidoptera</taxon>
        <taxon>Glossata</taxon>
        <taxon>Ditrysia</taxon>
        <taxon>Papilionoidea</taxon>
        <taxon>Nymphalidae</taxon>
        <taxon>Satyrinae</taxon>
        <taxon>Satyrini</taxon>
        <taxon>Mycalesina</taxon>
        <taxon>Bicyclus</taxon>
    </lineage>
</organism>